<dbReference type="STRING" id="1330018.A0A167GUQ3"/>
<sequence length="129" mass="14938">MAERKKVGVLPEILIIHDARRRTARSWKSPSFRIAELFISFLSLHGSSIPIRYVRSSYQNDPLRTVIEVILLLFALRTILQSYTRAEHATKNYVQHSKSKIDTSTTGFPSYWSHLSQRKTGRTSGRYRS</sequence>
<proteinExistence type="predicted"/>
<name>A0A167GUQ3_CALVF</name>
<organism evidence="1 2">
    <name type="scientific">Calocera viscosa (strain TUFC12733)</name>
    <dbReference type="NCBI Taxonomy" id="1330018"/>
    <lineage>
        <taxon>Eukaryota</taxon>
        <taxon>Fungi</taxon>
        <taxon>Dikarya</taxon>
        <taxon>Basidiomycota</taxon>
        <taxon>Agaricomycotina</taxon>
        <taxon>Dacrymycetes</taxon>
        <taxon>Dacrymycetales</taxon>
        <taxon>Dacrymycetaceae</taxon>
        <taxon>Calocera</taxon>
    </lineage>
</organism>
<reference evidence="1 2" key="1">
    <citation type="journal article" date="2016" name="Mol. Biol. Evol.">
        <title>Comparative Genomics of Early-Diverging Mushroom-Forming Fungi Provides Insights into the Origins of Lignocellulose Decay Capabilities.</title>
        <authorList>
            <person name="Nagy L.G."/>
            <person name="Riley R."/>
            <person name="Tritt A."/>
            <person name="Adam C."/>
            <person name="Daum C."/>
            <person name="Floudas D."/>
            <person name="Sun H."/>
            <person name="Yadav J.S."/>
            <person name="Pangilinan J."/>
            <person name="Larsson K.H."/>
            <person name="Matsuura K."/>
            <person name="Barry K."/>
            <person name="Labutti K."/>
            <person name="Kuo R."/>
            <person name="Ohm R.A."/>
            <person name="Bhattacharya S.S."/>
            <person name="Shirouzu T."/>
            <person name="Yoshinaga Y."/>
            <person name="Martin F.M."/>
            <person name="Grigoriev I.V."/>
            <person name="Hibbett D.S."/>
        </authorList>
    </citation>
    <scope>NUCLEOTIDE SEQUENCE [LARGE SCALE GENOMIC DNA]</scope>
    <source>
        <strain evidence="1 2">TUFC12733</strain>
    </source>
</reference>
<evidence type="ECO:0000313" key="2">
    <source>
        <dbReference type="Proteomes" id="UP000076738"/>
    </source>
</evidence>
<dbReference type="EMBL" id="KV417331">
    <property type="protein sequence ID" value="KZO90927.1"/>
    <property type="molecule type" value="Genomic_DNA"/>
</dbReference>
<evidence type="ECO:0000313" key="1">
    <source>
        <dbReference type="EMBL" id="KZO90927.1"/>
    </source>
</evidence>
<accession>A0A167GUQ3</accession>
<keyword evidence="2" id="KW-1185">Reference proteome</keyword>
<dbReference type="AlphaFoldDB" id="A0A167GUQ3"/>
<dbReference type="Proteomes" id="UP000076738">
    <property type="component" value="Unassembled WGS sequence"/>
</dbReference>
<gene>
    <name evidence="1" type="ORF">CALVIDRAFT_589478</name>
</gene>
<dbReference type="OrthoDB" id="3168162at2759"/>
<protein>
    <submittedName>
        <fullName evidence="1">Uncharacterized protein</fullName>
    </submittedName>
</protein>